<organism evidence="9 10">
    <name type="scientific">Turicibacter bilis</name>
    <dbReference type="NCBI Taxonomy" id="2735723"/>
    <lineage>
        <taxon>Bacteria</taxon>
        <taxon>Bacillati</taxon>
        <taxon>Bacillota</taxon>
        <taxon>Erysipelotrichia</taxon>
        <taxon>Erysipelotrichales</taxon>
        <taxon>Turicibacteraceae</taxon>
        <taxon>Turicibacter</taxon>
    </lineage>
</organism>
<dbReference type="RefSeq" id="WP_055243162.1">
    <property type="nucleotide sequence ID" value="NZ_CP071250.1"/>
</dbReference>
<dbReference type="Gene3D" id="1.20.272.40">
    <property type="match status" value="1"/>
</dbReference>
<dbReference type="InterPro" id="IPR044774">
    <property type="entry name" value="Suv3_DEXQc"/>
</dbReference>
<proteinExistence type="predicted"/>
<keyword evidence="4 9" id="KW-0347">Helicase</keyword>
<sequence length="587" mass="68752">MKKIQGIDKEIKKLKAHLTQLKLNVKTRSMGVLLNQEATIRKKMKVVQYLLNQLEETNEQQIYQDYLRLLNDASEQILNLYNEENETEYRLEEVIEGFEEEYMQNGVLYILLSRYLPGLMNSPHFAILPSHPKDEYPIARQMKRKFYLHLGETNTGKTYHAMKKLELGKNGIYLAPLRLLALENYEKMNQDGVKCHLLTGEEEVLIEGAHHISCTIEKLDLEKEYHVAVIDEVQLIQDSIRGASWTRAILGILSPEIHLCGALNVKPLLIQMITECGDEYECIEYFRNIPLQFESTAYQLNKPIKGDALIAFSKKKVLELSRYYQDRGFKTSIIYGDLPPEVRRIQYQSFSEGQSELLISTDAIGMGVNLPIRRIVFVSAKKFDGEVVRELTSQEVKQIAGRAGRKGIYEIGYVTGLDEHLAFVKEKLECKDEVIEQAIIGPHESMLEIKGIPLIEKLMIWENHYQDIHHYKKMDIERYLFVLTQIKHYKLSQWVQWKIMKLPVNFMQMDLLNLLLLYIEEHFINGNSELTKPRLHAEDLEILEIHYQEVNLYYSFSKVFHLEFDINWVYRERSKVSKKLNYLLLRL</sequence>
<dbReference type="GO" id="GO:0005524">
    <property type="term" value="F:ATP binding"/>
    <property type="evidence" value="ECO:0007669"/>
    <property type="project" value="UniProtKB-KW"/>
</dbReference>
<evidence type="ECO:0000256" key="7">
    <source>
        <dbReference type="ARBA" id="ARBA00047984"/>
    </source>
</evidence>
<name>A0A9Q9FES3_9FIRM</name>
<keyword evidence="3" id="KW-0378">Hydrolase</keyword>
<evidence type="ECO:0000256" key="1">
    <source>
        <dbReference type="ARBA" id="ARBA00012552"/>
    </source>
</evidence>
<dbReference type="EMBL" id="CP071250">
    <property type="protein sequence ID" value="UUF08683.1"/>
    <property type="molecule type" value="Genomic_DNA"/>
</dbReference>
<gene>
    <name evidence="9" type="ORF">J0J70_01265</name>
</gene>
<dbReference type="AlphaFoldDB" id="A0A9Q9FES3"/>
<protein>
    <recommendedName>
        <fullName evidence="1">RNA helicase</fullName>
        <ecNumber evidence="1">3.6.4.13</ecNumber>
    </recommendedName>
</protein>
<evidence type="ECO:0000313" key="9">
    <source>
        <dbReference type="EMBL" id="UUF08683.1"/>
    </source>
</evidence>
<evidence type="ECO:0000256" key="4">
    <source>
        <dbReference type="ARBA" id="ARBA00022806"/>
    </source>
</evidence>
<keyword evidence="5" id="KW-0067">ATP-binding</keyword>
<dbReference type="Gene3D" id="3.40.50.300">
    <property type="entry name" value="P-loop containing nucleotide triphosphate hydrolases"/>
    <property type="match status" value="2"/>
</dbReference>
<dbReference type="GO" id="GO:0003724">
    <property type="term" value="F:RNA helicase activity"/>
    <property type="evidence" value="ECO:0007669"/>
    <property type="project" value="UniProtKB-EC"/>
</dbReference>
<evidence type="ECO:0000256" key="5">
    <source>
        <dbReference type="ARBA" id="ARBA00022840"/>
    </source>
</evidence>
<feature type="domain" description="Helicase C-terminal" evidence="8">
    <location>
        <begin position="292"/>
        <end position="453"/>
    </location>
</feature>
<dbReference type="InterPro" id="IPR027417">
    <property type="entry name" value="P-loop_NTPase"/>
</dbReference>
<evidence type="ECO:0000256" key="3">
    <source>
        <dbReference type="ARBA" id="ARBA00022801"/>
    </source>
</evidence>
<dbReference type="PANTHER" id="PTHR12131:SF1">
    <property type="entry name" value="ATP-DEPENDENT RNA HELICASE SUPV3L1, MITOCHONDRIAL-RELATED"/>
    <property type="match status" value="1"/>
</dbReference>
<evidence type="ECO:0000256" key="2">
    <source>
        <dbReference type="ARBA" id="ARBA00022741"/>
    </source>
</evidence>
<dbReference type="CDD" id="cd17913">
    <property type="entry name" value="DEXQc_Suv3"/>
    <property type="match status" value="1"/>
</dbReference>
<dbReference type="PANTHER" id="PTHR12131">
    <property type="entry name" value="ATP-DEPENDENT RNA AND DNA HELICASE"/>
    <property type="match status" value="1"/>
</dbReference>
<dbReference type="Pfam" id="PF22527">
    <property type="entry name" value="DEXQc_Suv3"/>
    <property type="match status" value="1"/>
</dbReference>
<dbReference type="PROSITE" id="PS51194">
    <property type="entry name" value="HELICASE_CTER"/>
    <property type="match status" value="1"/>
</dbReference>
<dbReference type="InterPro" id="IPR001650">
    <property type="entry name" value="Helicase_C-like"/>
</dbReference>
<dbReference type="EC" id="3.6.4.13" evidence="1"/>
<accession>A0A9Q9FES3</accession>
<reference evidence="9" key="1">
    <citation type="submission" date="2021-03" db="EMBL/GenBank/DDBJ databases">
        <title>Comparative Genomics and Metabolomics in the genus Turicibacter.</title>
        <authorList>
            <person name="Maki J."/>
            <person name="Looft T."/>
        </authorList>
    </citation>
    <scope>NUCLEOTIDE SEQUENCE</scope>
    <source>
        <strain evidence="9">ISU324</strain>
    </source>
</reference>
<keyword evidence="6" id="KW-0809">Transit peptide</keyword>
<dbReference type="Proteomes" id="UP001058072">
    <property type="component" value="Chromosome"/>
</dbReference>
<evidence type="ECO:0000259" key="8">
    <source>
        <dbReference type="PROSITE" id="PS51194"/>
    </source>
</evidence>
<dbReference type="InterPro" id="IPR055206">
    <property type="entry name" value="DEXQc_SUV3"/>
</dbReference>
<dbReference type="InterPro" id="IPR050699">
    <property type="entry name" value="RNA-DNA_Helicase"/>
</dbReference>
<dbReference type="SMART" id="SM00490">
    <property type="entry name" value="HELICc"/>
    <property type="match status" value="1"/>
</dbReference>
<keyword evidence="2" id="KW-0547">Nucleotide-binding</keyword>
<dbReference type="GO" id="GO:0016787">
    <property type="term" value="F:hydrolase activity"/>
    <property type="evidence" value="ECO:0007669"/>
    <property type="project" value="UniProtKB-KW"/>
</dbReference>
<evidence type="ECO:0000256" key="6">
    <source>
        <dbReference type="ARBA" id="ARBA00022946"/>
    </source>
</evidence>
<dbReference type="SUPFAM" id="SSF52540">
    <property type="entry name" value="P-loop containing nucleoside triphosphate hydrolases"/>
    <property type="match status" value="1"/>
</dbReference>
<evidence type="ECO:0000313" key="10">
    <source>
        <dbReference type="Proteomes" id="UP001058072"/>
    </source>
</evidence>
<comment type="catalytic activity">
    <reaction evidence="7">
        <text>ATP + H2O = ADP + phosphate + H(+)</text>
        <dbReference type="Rhea" id="RHEA:13065"/>
        <dbReference type="ChEBI" id="CHEBI:15377"/>
        <dbReference type="ChEBI" id="CHEBI:15378"/>
        <dbReference type="ChEBI" id="CHEBI:30616"/>
        <dbReference type="ChEBI" id="CHEBI:43474"/>
        <dbReference type="ChEBI" id="CHEBI:456216"/>
        <dbReference type="EC" id="3.6.4.13"/>
    </reaction>
</comment>
<dbReference type="Pfam" id="PF00271">
    <property type="entry name" value="Helicase_C"/>
    <property type="match status" value="1"/>
</dbReference>